<keyword evidence="3" id="KW-1185">Reference proteome</keyword>
<sequence>MKHTNAGLPAGTELQRGLPENATSIIPDQVRLAVAELKASSHRAQLNDFRWDASTQTLNVYVNGDPEAVKGILAKSLSADQKSQIVSASTSKAALSKLIEGLADQDGTMANGQQLVTATPSSDGSTVTIAVDADASTLRDLSARKSQVGGVQLRYESAGAVTPTLRQRNDAPVFTGGLMTGQGYNCTTGFPVIRSDGEYGNVSADHCGHALNGTWYWGYSGNAVHVGTTSGTAGGGSDFEIFRGTTDPSGYTLVGPYNVSNQVAPIVGYYASIAGDQVCYNGSYSGTVCGNDVVETSVYTCYEGLQCYWLTRTHNSVPAVGNGDSGGPVMGFAAAADGSTEAYGTGIVSGIIDGTATCTGEPGGTGANDRKCSKDVLFAPIETFVNNNLSFSLLGV</sequence>
<dbReference type="AlphaFoldDB" id="A0A934SKP0"/>
<dbReference type="RefSeq" id="WP_200555356.1">
    <property type="nucleotide sequence ID" value="NZ_JAEPES010000001.1"/>
</dbReference>
<organism evidence="1 3">
    <name type="scientific">Lacisediminihabitans changchengi</name>
    <dbReference type="NCBI Taxonomy" id="2787634"/>
    <lineage>
        <taxon>Bacteria</taxon>
        <taxon>Bacillati</taxon>
        <taxon>Actinomycetota</taxon>
        <taxon>Actinomycetes</taxon>
        <taxon>Micrococcales</taxon>
        <taxon>Microbacteriaceae</taxon>
        <taxon>Lacisediminihabitans</taxon>
    </lineage>
</organism>
<evidence type="ECO:0008006" key="4">
    <source>
        <dbReference type="Google" id="ProtNLM"/>
    </source>
</evidence>
<dbReference type="EMBL" id="JAEPES010000003">
    <property type="protein sequence ID" value="MBK4347782.1"/>
    <property type="molecule type" value="Genomic_DNA"/>
</dbReference>
<reference evidence="1" key="1">
    <citation type="submission" date="2021-01" db="EMBL/GenBank/DDBJ databases">
        <title>Lacisediminihabitans sp. nov. strain G11-30, isolated from Antarctic Soil.</title>
        <authorList>
            <person name="Li J."/>
        </authorList>
    </citation>
    <scope>NUCLEOTIDE SEQUENCE</scope>
    <source>
        <strain evidence="1">G11-30</strain>
    </source>
</reference>
<dbReference type="SUPFAM" id="SSF50494">
    <property type="entry name" value="Trypsin-like serine proteases"/>
    <property type="match status" value="1"/>
</dbReference>
<dbReference type="Gene3D" id="2.40.10.10">
    <property type="entry name" value="Trypsin-like serine proteases"/>
    <property type="match status" value="2"/>
</dbReference>
<evidence type="ECO:0000313" key="3">
    <source>
        <dbReference type="Proteomes" id="UP000636458"/>
    </source>
</evidence>
<dbReference type="InterPro" id="IPR009003">
    <property type="entry name" value="Peptidase_S1_PA"/>
</dbReference>
<name>A0A934SKP0_9MICO</name>
<protein>
    <recommendedName>
        <fullName evidence="4">S1 family peptidase</fullName>
    </recommendedName>
</protein>
<comment type="caution">
    <text evidence="1">The sequence shown here is derived from an EMBL/GenBank/DDBJ whole genome shotgun (WGS) entry which is preliminary data.</text>
</comment>
<dbReference type="Proteomes" id="UP000636458">
    <property type="component" value="Unassembled WGS sequence"/>
</dbReference>
<dbReference type="EMBL" id="JAEPES010000001">
    <property type="protein sequence ID" value="MBK4347095.1"/>
    <property type="molecule type" value="Genomic_DNA"/>
</dbReference>
<proteinExistence type="predicted"/>
<accession>A0A934SKP0</accession>
<evidence type="ECO:0000313" key="2">
    <source>
        <dbReference type="EMBL" id="MBK4347782.1"/>
    </source>
</evidence>
<gene>
    <name evidence="1" type="ORF">IV501_05560</name>
    <name evidence="2" type="ORF">IV501_09065</name>
</gene>
<dbReference type="InterPro" id="IPR043504">
    <property type="entry name" value="Peptidase_S1_PA_chymotrypsin"/>
</dbReference>
<evidence type="ECO:0000313" key="1">
    <source>
        <dbReference type="EMBL" id="MBK4347095.1"/>
    </source>
</evidence>